<dbReference type="Gene3D" id="3.30.2010.10">
    <property type="entry name" value="Metalloproteases ('zincins'), catalytic domain"/>
    <property type="match status" value="1"/>
</dbReference>
<dbReference type="AlphaFoldDB" id="A0A7G7GAC1"/>
<dbReference type="PANTHER" id="PTHR30399:SF1">
    <property type="entry name" value="UTP PYROPHOSPHATASE"/>
    <property type="match status" value="1"/>
</dbReference>
<organism evidence="2 3">
    <name type="scientific">Adhaeribacter swui</name>
    <dbReference type="NCBI Taxonomy" id="2086471"/>
    <lineage>
        <taxon>Bacteria</taxon>
        <taxon>Pseudomonadati</taxon>
        <taxon>Bacteroidota</taxon>
        <taxon>Cytophagia</taxon>
        <taxon>Cytophagales</taxon>
        <taxon>Hymenobacteraceae</taxon>
        <taxon>Adhaeribacter</taxon>
    </lineage>
</organism>
<proteinExistence type="predicted"/>
<feature type="domain" description="YgjP-like metallopeptidase" evidence="1">
    <location>
        <begin position="42"/>
        <end position="253"/>
    </location>
</feature>
<dbReference type="KEGG" id="aswu:HUW51_15760"/>
<keyword evidence="3" id="KW-1185">Reference proteome</keyword>
<evidence type="ECO:0000313" key="3">
    <source>
        <dbReference type="Proteomes" id="UP000515237"/>
    </source>
</evidence>
<dbReference type="InterPro" id="IPR002725">
    <property type="entry name" value="YgjP-like_metallopeptidase"/>
</dbReference>
<dbReference type="Proteomes" id="UP000515237">
    <property type="component" value="Chromosome"/>
</dbReference>
<dbReference type="EMBL" id="CP055156">
    <property type="protein sequence ID" value="QNF34105.1"/>
    <property type="molecule type" value="Genomic_DNA"/>
</dbReference>
<dbReference type="PANTHER" id="PTHR30399">
    <property type="entry name" value="UNCHARACTERIZED PROTEIN YGJP"/>
    <property type="match status" value="1"/>
</dbReference>
<gene>
    <name evidence="2" type="ORF">HUW51_15760</name>
</gene>
<evidence type="ECO:0000313" key="2">
    <source>
        <dbReference type="EMBL" id="QNF34105.1"/>
    </source>
</evidence>
<accession>A0A7G7GAC1</accession>
<dbReference type="Pfam" id="PF01863">
    <property type="entry name" value="YgjP-like"/>
    <property type="match status" value="1"/>
</dbReference>
<protein>
    <submittedName>
        <fullName evidence="2">M48 family metallopeptidase</fullName>
    </submittedName>
</protein>
<dbReference type="CDD" id="cd07344">
    <property type="entry name" value="M48_yhfN_like"/>
    <property type="match status" value="1"/>
</dbReference>
<sequence>MCNFILSARLFIVRAGSPSISSVQIYIESIGTVLLERSKKAKHVSIRIKPLAGVRVAVPPQVSFEKAEEFLRSKTDWVQHHLHHIKAQEDKRTIYSASKPFRTFNHTLQLQAISGQTIYKARIQSNTLLVTYPGYKEETDAEVQQFIRQSVEATYRLEAKAYLPGRLAYFAQKFGFTFNKVVIKNTSTRWGSCSATNNINLNLHLMRLPEALRDYVILHELAHTVEKNHGPRFWALLDRISGDARGLDRRMKAYRVAIF</sequence>
<reference evidence="2 3" key="1">
    <citation type="journal article" date="2018" name="Int. J. Syst. Evol. Microbiol.">
        <title>Adhaeribacter swui sp. nov., isolated from wet mud.</title>
        <authorList>
            <person name="Kim D.U."/>
            <person name="Kim K.W."/>
            <person name="Kang M.S."/>
            <person name="Kim J.Y."/>
            <person name="Jang J.H."/>
            <person name="Kim M.K."/>
        </authorList>
    </citation>
    <scope>NUCLEOTIDE SEQUENCE [LARGE SCALE GENOMIC DNA]</scope>
    <source>
        <strain evidence="2 3">KCTC 52873</strain>
    </source>
</reference>
<name>A0A7G7GAC1_9BACT</name>
<evidence type="ECO:0000259" key="1">
    <source>
        <dbReference type="Pfam" id="PF01863"/>
    </source>
</evidence>
<dbReference type="InterPro" id="IPR053136">
    <property type="entry name" value="UTP_pyrophosphatase-like"/>
</dbReference>